<dbReference type="RefSeq" id="WP_124947079.1">
    <property type="nucleotide sequence ID" value="NZ_BHVT01000057.1"/>
</dbReference>
<dbReference type="Gene3D" id="3.30.565.10">
    <property type="entry name" value="Histidine kinase-like ATPase, C-terminal domain"/>
    <property type="match status" value="1"/>
</dbReference>
<protein>
    <recommendedName>
        <fullName evidence="3">histidine kinase</fullName>
        <ecNumber evidence="3">2.7.13.3</ecNumber>
    </recommendedName>
</protein>
<dbReference type="SMART" id="SM00304">
    <property type="entry name" value="HAMP"/>
    <property type="match status" value="1"/>
</dbReference>
<dbReference type="SMART" id="SM00387">
    <property type="entry name" value="HATPase_c"/>
    <property type="match status" value="1"/>
</dbReference>
<dbReference type="InterPro" id="IPR005467">
    <property type="entry name" value="His_kinase_dom"/>
</dbReference>
<reference evidence="10 11" key="1">
    <citation type="submission" date="2019-03" db="EMBL/GenBank/DDBJ databases">
        <title>Genomic Encyclopedia of Type Strains, Phase IV (KMG-IV): sequencing the most valuable type-strain genomes for metagenomic binning, comparative biology and taxonomic classification.</title>
        <authorList>
            <person name="Goeker M."/>
        </authorList>
    </citation>
    <scope>NUCLEOTIDE SEQUENCE [LARGE SCALE GENOMIC DNA]</scope>
    <source>
        <strain evidence="10 11">DSM 100309</strain>
    </source>
</reference>
<dbReference type="PANTHER" id="PTHR43547:SF2">
    <property type="entry name" value="HYBRID SIGNAL TRANSDUCTION HISTIDINE KINASE C"/>
    <property type="match status" value="1"/>
</dbReference>
<feature type="transmembrane region" description="Helical" evidence="7">
    <location>
        <begin position="12"/>
        <end position="35"/>
    </location>
</feature>
<evidence type="ECO:0000313" key="11">
    <source>
        <dbReference type="Proteomes" id="UP000295367"/>
    </source>
</evidence>
<dbReference type="PRINTS" id="PR00344">
    <property type="entry name" value="BCTRLSENSOR"/>
</dbReference>
<dbReference type="SMART" id="SM00388">
    <property type="entry name" value="HisKA"/>
    <property type="match status" value="1"/>
</dbReference>
<dbReference type="OrthoDB" id="9804645at2"/>
<dbReference type="InterPro" id="IPR003594">
    <property type="entry name" value="HATPase_dom"/>
</dbReference>
<evidence type="ECO:0000313" key="10">
    <source>
        <dbReference type="EMBL" id="TCV89608.1"/>
    </source>
</evidence>
<evidence type="ECO:0000256" key="2">
    <source>
        <dbReference type="ARBA" id="ARBA00004429"/>
    </source>
</evidence>
<evidence type="ECO:0000256" key="1">
    <source>
        <dbReference type="ARBA" id="ARBA00000085"/>
    </source>
</evidence>
<evidence type="ECO:0000256" key="5">
    <source>
        <dbReference type="ARBA" id="ARBA00022679"/>
    </source>
</evidence>
<dbReference type="Gene3D" id="6.10.340.10">
    <property type="match status" value="1"/>
</dbReference>
<comment type="caution">
    <text evidence="10">The sequence shown here is derived from an EMBL/GenBank/DDBJ whole genome shotgun (WGS) entry which is preliminary data.</text>
</comment>
<dbReference type="PANTHER" id="PTHR43547">
    <property type="entry name" value="TWO-COMPONENT HISTIDINE KINASE"/>
    <property type="match status" value="1"/>
</dbReference>
<keyword evidence="7" id="KW-0812">Transmembrane</keyword>
<evidence type="ECO:0000256" key="4">
    <source>
        <dbReference type="ARBA" id="ARBA00022553"/>
    </source>
</evidence>
<keyword evidence="5" id="KW-0808">Transferase</keyword>
<name>A0A4R3YEL3_9PROT</name>
<evidence type="ECO:0000256" key="7">
    <source>
        <dbReference type="SAM" id="Phobius"/>
    </source>
</evidence>
<keyword evidence="4" id="KW-0597">Phosphoprotein</keyword>
<dbReference type="FunFam" id="3.30.565.10:FF:000006">
    <property type="entry name" value="Sensor histidine kinase WalK"/>
    <property type="match status" value="1"/>
</dbReference>
<feature type="transmembrane region" description="Helical" evidence="7">
    <location>
        <begin position="178"/>
        <end position="201"/>
    </location>
</feature>
<comment type="catalytic activity">
    <reaction evidence="1">
        <text>ATP + protein L-histidine = ADP + protein N-phospho-L-histidine.</text>
        <dbReference type="EC" id="2.7.13.3"/>
    </reaction>
</comment>
<keyword evidence="6 10" id="KW-0418">Kinase</keyword>
<evidence type="ECO:0000256" key="3">
    <source>
        <dbReference type="ARBA" id="ARBA00012438"/>
    </source>
</evidence>
<sequence length="480" mass="53632">MRSYYPKSFLKLIVTGFVLVSLPLIASYVSAAIYLSKLADHSQRAVYQAVLATQASRMLLEQITTMERNARQFLVLDDKSLFEGYEKMHLKFEDTAKRLSALQLDELQRNLLTELSNTEHNTFETLRVNPHDSELSSKSAQIFPVMIDMAQQILTGSSRLIDRQVDVLQTMAEKAQSIMMLQALAVIPFALLLSGGFTYLITRPIAQIDAAIRRLGDGEFSLPVSVKGPEDIQRLGHRLDWLRVRLVNVEAQKNKLLRHISHELKTPLTSVREGSELLADEVVGRLNPQQSEIVGILQQSAVQLQKRIEDLLSFSIALSRDSALNLESVELDKLILKVEANQKLAIMTKELKIENQVFSLTYSGDEEKLMILIDNLLSNAVKYSPRGGTIQVTLSQEKNQVVLDMVDQGPGIPPSDYTKVFDAFFQGEQRQEGHVMGTGLGLSIAKEYAIAHHGSIDVVANPDRGAHFCLKLPLNLAEQT</sequence>
<evidence type="ECO:0000256" key="6">
    <source>
        <dbReference type="ARBA" id="ARBA00022777"/>
    </source>
</evidence>
<dbReference type="InterPro" id="IPR036890">
    <property type="entry name" value="HATPase_C_sf"/>
</dbReference>
<dbReference type="PROSITE" id="PS50109">
    <property type="entry name" value="HIS_KIN"/>
    <property type="match status" value="1"/>
</dbReference>
<evidence type="ECO:0000259" key="8">
    <source>
        <dbReference type="PROSITE" id="PS50109"/>
    </source>
</evidence>
<dbReference type="GO" id="GO:0000155">
    <property type="term" value="F:phosphorelay sensor kinase activity"/>
    <property type="evidence" value="ECO:0007669"/>
    <property type="project" value="InterPro"/>
</dbReference>
<dbReference type="Gene3D" id="1.10.287.130">
    <property type="match status" value="1"/>
</dbReference>
<dbReference type="SUPFAM" id="SSF47384">
    <property type="entry name" value="Homodimeric domain of signal transducing histidine kinase"/>
    <property type="match status" value="1"/>
</dbReference>
<dbReference type="SUPFAM" id="SSF55874">
    <property type="entry name" value="ATPase domain of HSP90 chaperone/DNA topoisomerase II/histidine kinase"/>
    <property type="match status" value="1"/>
</dbReference>
<dbReference type="InterPro" id="IPR003660">
    <property type="entry name" value="HAMP_dom"/>
</dbReference>
<dbReference type="Proteomes" id="UP000295367">
    <property type="component" value="Unassembled WGS sequence"/>
</dbReference>
<accession>A0A4R3YEL3</accession>
<dbReference type="EMBL" id="SMCO01000002">
    <property type="protein sequence ID" value="TCV89608.1"/>
    <property type="molecule type" value="Genomic_DNA"/>
</dbReference>
<dbReference type="CDD" id="cd00082">
    <property type="entry name" value="HisKA"/>
    <property type="match status" value="1"/>
</dbReference>
<proteinExistence type="predicted"/>
<dbReference type="InterPro" id="IPR003661">
    <property type="entry name" value="HisK_dim/P_dom"/>
</dbReference>
<comment type="subcellular location">
    <subcellularLocation>
        <location evidence="2">Cell inner membrane</location>
        <topology evidence="2">Multi-pass membrane protein</topology>
    </subcellularLocation>
</comment>
<organism evidence="10 11">
    <name type="scientific">Sulfurirhabdus autotrophica</name>
    <dbReference type="NCBI Taxonomy" id="1706046"/>
    <lineage>
        <taxon>Bacteria</taxon>
        <taxon>Pseudomonadati</taxon>
        <taxon>Pseudomonadota</taxon>
        <taxon>Betaproteobacteria</taxon>
        <taxon>Nitrosomonadales</taxon>
        <taxon>Sulfuricellaceae</taxon>
        <taxon>Sulfurirhabdus</taxon>
    </lineage>
</organism>
<dbReference type="InterPro" id="IPR004358">
    <property type="entry name" value="Sig_transdc_His_kin-like_C"/>
</dbReference>
<evidence type="ECO:0000259" key="9">
    <source>
        <dbReference type="PROSITE" id="PS50885"/>
    </source>
</evidence>
<feature type="domain" description="HAMP" evidence="9">
    <location>
        <begin position="199"/>
        <end position="251"/>
    </location>
</feature>
<dbReference type="SUPFAM" id="SSF158472">
    <property type="entry name" value="HAMP domain-like"/>
    <property type="match status" value="1"/>
</dbReference>
<dbReference type="EC" id="2.7.13.3" evidence="3"/>
<keyword evidence="7" id="KW-1133">Transmembrane helix</keyword>
<dbReference type="AlphaFoldDB" id="A0A4R3YEL3"/>
<keyword evidence="7" id="KW-0472">Membrane</keyword>
<keyword evidence="11" id="KW-1185">Reference proteome</keyword>
<dbReference type="InterPro" id="IPR036097">
    <property type="entry name" value="HisK_dim/P_sf"/>
</dbReference>
<dbReference type="GO" id="GO:0005886">
    <property type="term" value="C:plasma membrane"/>
    <property type="evidence" value="ECO:0007669"/>
    <property type="project" value="UniProtKB-SubCell"/>
</dbReference>
<gene>
    <name evidence="10" type="ORF">EDC63_102126</name>
</gene>
<dbReference type="PROSITE" id="PS50885">
    <property type="entry name" value="HAMP"/>
    <property type="match status" value="1"/>
</dbReference>
<dbReference type="Pfam" id="PF02518">
    <property type="entry name" value="HATPase_c"/>
    <property type="match status" value="1"/>
</dbReference>
<dbReference type="Pfam" id="PF00512">
    <property type="entry name" value="HisKA"/>
    <property type="match status" value="1"/>
</dbReference>
<feature type="domain" description="Histidine kinase" evidence="8">
    <location>
        <begin position="259"/>
        <end position="476"/>
    </location>
</feature>